<comment type="caution">
    <text evidence="2">The sequence shown here is derived from an EMBL/GenBank/DDBJ whole genome shotgun (WGS) entry which is preliminary data.</text>
</comment>
<dbReference type="GO" id="GO:0008154">
    <property type="term" value="P:actin polymerization or depolymerization"/>
    <property type="evidence" value="ECO:0007669"/>
    <property type="project" value="TreeGrafter"/>
</dbReference>
<dbReference type="SUPFAM" id="SSF47050">
    <property type="entry name" value="VHP, Villin headpiece domain"/>
    <property type="match status" value="1"/>
</dbReference>
<dbReference type="OrthoDB" id="28894at2759"/>
<dbReference type="GO" id="GO:0005546">
    <property type="term" value="F:phosphatidylinositol-4,5-bisphosphate binding"/>
    <property type="evidence" value="ECO:0007669"/>
    <property type="project" value="TreeGrafter"/>
</dbReference>
<feature type="non-terminal residue" evidence="2">
    <location>
        <position position="1"/>
    </location>
</feature>
<accession>A0A815NTQ0</accession>
<dbReference type="Proteomes" id="UP000663882">
    <property type="component" value="Unassembled WGS sequence"/>
</dbReference>
<dbReference type="GO" id="GO:0005737">
    <property type="term" value="C:cytoplasm"/>
    <property type="evidence" value="ECO:0007669"/>
    <property type="project" value="TreeGrafter"/>
</dbReference>
<evidence type="ECO:0000313" key="2">
    <source>
        <dbReference type="EMBL" id="CAF1436649.1"/>
    </source>
</evidence>
<name>A0A815NTQ0_9BILA</name>
<dbReference type="GO" id="GO:0051015">
    <property type="term" value="F:actin filament binding"/>
    <property type="evidence" value="ECO:0007669"/>
    <property type="project" value="InterPro"/>
</dbReference>
<sequence length="544" mass="62868">NIPFIRANLGLNGMSIAVTEFYYAHLLQPNVCDRLISLCVSHTLAIDNGLWLASNLSAFINLRHLSLIDIKRSCFELMLNTSTPNTSLVIFNVHYTEYYQAAYTFKGIPEGAYYKRIFRLFPLLRVCCLRFRRDISNTLDTQIVPPLNKTFIPIETNHLHLQSLVLRECSPAFLSHLLEYYPQLEELSFDLSTPWLPDKHPLLNNYNNQMFRIDKRLVPNLRCLKITLKDDINAMELLDKLFDHDVLFSLTKFTLEGIVTGPNVVSKLLSMLCHQCSYTYIVNWFVKTTISLSNASSILLNALQQLKGRIPIELELFLYNDSYSIKAFTLPRKDKYLCAYTYLNKNIVHVQSHWSCTLSTALNNRLTCINTIALNAFLFTQADLYELHQPALCLIDTDTELYIWQGWNDLSDDELDLQLYNANIQAGSPRDIRFTAERRCAFLTAVEYCKAKTGSATVDLPCSIEGKKLDQKDSVIDMLTYLCPEQYTIEELRARPLPEGVNTSKIEFYLSDDDFQKEFRMTKDEFYALPYWKQTNIKKSLGFF</sequence>
<dbReference type="SMART" id="SM00153">
    <property type="entry name" value="VHP"/>
    <property type="match status" value="1"/>
</dbReference>
<dbReference type="Gene3D" id="1.10.950.10">
    <property type="entry name" value="Villin headpiece domain"/>
    <property type="match status" value="1"/>
</dbReference>
<dbReference type="Pfam" id="PF02209">
    <property type="entry name" value="VHP"/>
    <property type="match status" value="1"/>
</dbReference>
<dbReference type="InterPro" id="IPR007122">
    <property type="entry name" value="Villin/Gelsolin"/>
</dbReference>
<proteinExistence type="predicted"/>
<dbReference type="InterPro" id="IPR036886">
    <property type="entry name" value="Villin_headpiece_dom_sf"/>
</dbReference>
<gene>
    <name evidence="2" type="ORF">RFH988_LOCUS36175</name>
</gene>
<reference evidence="2" key="1">
    <citation type="submission" date="2021-02" db="EMBL/GenBank/DDBJ databases">
        <authorList>
            <person name="Nowell W R."/>
        </authorList>
    </citation>
    <scope>NUCLEOTIDE SEQUENCE</scope>
</reference>
<dbReference type="AlphaFoldDB" id="A0A815NTQ0"/>
<protein>
    <recommendedName>
        <fullName evidence="1">HP domain-containing protein</fullName>
    </recommendedName>
</protein>
<organism evidence="2 3">
    <name type="scientific">Rotaria sordida</name>
    <dbReference type="NCBI Taxonomy" id="392033"/>
    <lineage>
        <taxon>Eukaryota</taxon>
        <taxon>Metazoa</taxon>
        <taxon>Spiralia</taxon>
        <taxon>Gnathifera</taxon>
        <taxon>Rotifera</taxon>
        <taxon>Eurotatoria</taxon>
        <taxon>Bdelloidea</taxon>
        <taxon>Philodinida</taxon>
        <taxon>Philodinidae</taxon>
        <taxon>Rotaria</taxon>
    </lineage>
</organism>
<feature type="domain" description="HP" evidence="1">
    <location>
        <begin position="481"/>
        <end position="544"/>
    </location>
</feature>
<dbReference type="PROSITE" id="PS51089">
    <property type="entry name" value="HP"/>
    <property type="match status" value="1"/>
</dbReference>
<dbReference type="GO" id="GO:0051014">
    <property type="term" value="P:actin filament severing"/>
    <property type="evidence" value="ECO:0007669"/>
    <property type="project" value="TreeGrafter"/>
</dbReference>
<dbReference type="InterPro" id="IPR003128">
    <property type="entry name" value="Villin_headpiece"/>
</dbReference>
<evidence type="ECO:0000259" key="1">
    <source>
        <dbReference type="PROSITE" id="PS51089"/>
    </source>
</evidence>
<evidence type="ECO:0000313" key="3">
    <source>
        <dbReference type="Proteomes" id="UP000663882"/>
    </source>
</evidence>
<dbReference type="EMBL" id="CAJNOO010006016">
    <property type="protein sequence ID" value="CAF1436649.1"/>
    <property type="molecule type" value="Genomic_DNA"/>
</dbReference>
<dbReference type="PANTHER" id="PTHR11977:SF45">
    <property type="entry name" value="SUPERVILLIN"/>
    <property type="match status" value="1"/>
</dbReference>
<dbReference type="InterPro" id="IPR029006">
    <property type="entry name" value="ADF-H/Gelsolin-like_dom_sf"/>
</dbReference>
<dbReference type="GO" id="GO:0051016">
    <property type="term" value="P:barbed-end actin filament capping"/>
    <property type="evidence" value="ECO:0007669"/>
    <property type="project" value="TreeGrafter"/>
</dbReference>
<dbReference type="Gene3D" id="3.40.20.10">
    <property type="entry name" value="Severin"/>
    <property type="match status" value="1"/>
</dbReference>
<dbReference type="PANTHER" id="PTHR11977">
    <property type="entry name" value="VILLIN"/>
    <property type="match status" value="1"/>
</dbReference>
<dbReference type="GO" id="GO:0015629">
    <property type="term" value="C:actin cytoskeleton"/>
    <property type="evidence" value="ECO:0007669"/>
    <property type="project" value="TreeGrafter"/>
</dbReference>